<dbReference type="Proteomes" id="UP000886595">
    <property type="component" value="Unassembled WGS sequence"/>
</dbReference>
<reference evidence="2 3" key="1">
    <citation type="submission" date="2020-02" db="EMBL/GenBank/DDBJ databases">
        <authorList>
            <person name="Ma Q."/>
            <person name="Huang Y."/>
            <person name="Song X."/>
            <person name="Pei D."/>
        </authorList>
    </citation>
    <scope>NUCLEOTIDE SEQUENCE [LARGE SCALE GENOMIC DNA]</scope>
    <source>
        <strain evidence="2">Sxm20200214</strain>
        <tissue evidence="2">Leaf</tissue>
    </source>
</reference>
<feature type="compositionally biased region" description="Polar residues" evidence="1">
    <location>
        <begin position="70"/>
        <end position="82"/>
    </location>
</feature>
<feature type="compositionally biased region" description="Low complexity" evidence="1">
    <location>
        <begin position="19"/>
        <end position="39"/>
    </location>
</feature>
<feature type="compositionally biased region" description="Polar residues" evidence="1">
    <location>
        <begin position="149"/>
        <end position="162"/>
    </location>
</feature>
<sequence length="220" mass="24323">MTHPRTARREPQSTCPYEQQQQQQRNSPTTSKSSSSKPTRCWDVSGDRAFDVAIKDTRTTTCPKTYASRPLSSSTNLPACSTPQPAAVVIGPISTHPGEKKGPKTRRTIKNLEHILSNPMASLTRNSKPPPNQRSHTSSASISARSNGRKSISNHNPKSRLQQLPIAHPSRRNHIERGEVTGEEAPLQRSTLRYQTLAHDAAHIEREQTGEAAAKRENLD</sequence>
<protein>
    <submittedName>
        <fullName evidence="2">Uncharacterized protein</fullName>
    </submittedName>
</protein>
<keyword evidence="3" id="KW-1185">Reference proteome</keyword>
<evidence type="ECO:0000313" key="2">
    <source>
        <dbReference type="EMBL" id="KAG2246759.1"/>
    </source>
</evidence>
<dbReference type="EMBL" id="JAAMPC010000017">
    <property type="protein sequence ID" value="KAG2246759.1"/>
    <property type="molecule type" value="Genomic_DNA"/>
</dbReference>
<comment type="caution">
    <text evidence="2">The sequence shown here is derived from an EMBL/GenBank/DDBJ whole genome shotgun (WGS) entry which is preliminary data.</text>
</comment>
<evidence type="ECO:0000256" key="1">
    <source>
        <dbReference type="SAM" id="MobiDB-lite"/>
    </source>
</evidence>
<proteinExistence type="predicted"/>
<gene>
    <name evidence="2" type="ORF">Bca52824_086387</name>
</gene>
<name>A0A8X7PBP1_BRACI</name>
<evidence type="ECO:0000313" key="3">
    <source>
        <dbReference type="Proteomes" id="UP000886595"/>
    </source>
</evidence>
<feature type="region of interest" description="Disordered" evidence="1">
    <location>
        <begin position="1"/>
        <end position="45"/>
    </location>
</feature>
<feature type="region of interest" description="Disordered" evidence="1">
    <location>
        <begin position="117"/>
        <end position="220"/>
    </location>
</feature>
<feature type="region of interest" description="Disordered" evidence="1">
    <location>
        <begin position="57"/>
        <end position="82"/>
    </location>
</feature>
<feature type="compositionally biased region" description="Low complexity" evidence="1">
    <location>
        <begin position="134"/>
        <end position="146"/>
    </location>
</feature>
<dbReference type="AlphaFoldDB" id="A0A8X7PBP1"/>
<feature type="compositionally biased region" description="Basic and acidic residues" evidence="1">
    <location>
        <begin position="200"/>
        <end position="220"/>
    </location>
</feature>
<organism evidence="2 3">
    <name type="scientific">Brassica carinata</name>
    <name type="common">Ethiopian mustard</name>
    <name type="synonym">Abyssinian cabbage</name>
    <dbReference type="NCBI Taxonomy" id="52824"/>
    <lineage>
        <taxon>Eukaryota</taxon>
        <taxon>Viridiplantae</taxon>
        <taxon>Streptophyta</taxon>
        <taxon>Embryophyta</taxon>
        <taxon>Tracheophyta</taxon>
        <taxon>Spermatophyta</taxon>
        <taxon>Magnoliopsida</taxon>
        <taxon>eudicotyledons</taxon>
        <taxon>Gunneridae</taxon>
        <taxon>Pentapetalae</taxon>
        <taxon>rosids</taxon>
        <taxon>malvids</taxon>
        <taxon>Brassicales</taxon>
        <taxon>Brassicaceae</taxon>
        <taxon>Brassiceae</taxon>
        <taxon>Brassica</taxon>
    </lineage>
</organism>
<accession>A0A8X7PBP1</accession>